<keyword evidence="7" id="KW-1185">Reference proteome</keyword>
<dbReference type="Gene3D" id="3.40.50.1820">
    <property type="entry name" value="alpha/beta hydrolase"/>
    <property type="match status" value="1"/>
</dbReference>
<proteinExistence type="predicted"/>
<evidence type="ECO:0000259" key="3">
    <source>
        <dbReference type="Pfam" id="PF20434"/>
    </source>
</evidence>
<dbReference type="PANTHER" id="PTHR48081:SF3">
    <property type="entry name" value="ALPHA_BETA HYDROLASE FOLD-3 DOMAIN-CONTAINING PROTEIN"/>
    <property type="match status" value="1"/>
</dbReference>
<feature type="domain" description="BD-FAE-like" evidence="3">
    <location>
        <begin position="28"/>
        <end position="140"/>
    </location>
</feature>
<dbReference type="Proteomes" id="UP000293195">
    <property type="component" value="Unassembled WGS sequence"/>
</dbReference>
<evidence type="ECO:0000256" key="2">
    <source>
        <dbReference type="ARBA" id="ARBA00022801"/>
    </source>
</evidence>
<dbReference type="Pfam" id="PF20434">
    <property type="entry name" value="BD-FAE"/>
    <property type="match status" value="1"/>
</dbReference>
<evidence type="ECO:0000313" key="7">
    <source>
        <dbReference type="Proteomes" id="UP000293195"/>
    </source>
</evidence>
<comment type="caution">
    <text evidence="4">The sequence shown here is derived from an EMBL/GenBank/DDBJ whole genome shotgun (WGS) entry which is preliminary data.</text>
</comment>
<reference evidence="4 7" key="2">
    <citation type="journal article" date="2019" name="bioRxiv">
        <title>Genomics, evolutionary history and diagnostics of the Alternaria alternata species group including apple and Asian pear pathotypes.</title>
        <authorList>
            <person name="Armitage A.D."/>
            <person name="Cockerton H.M."/>
            <person name="Sreenivasaprasad S."/>
            <person name="Woodhall J.W."/>
            <person name="Lane C.R."/>
            <person name="Harrison R.J."/>
            <person name="Clarkson J.P."/>
        </authorList>
    </citation>
    <scope>NUCLEOTIDE SEQUENCE</scope>
    <source>
        <strain evidence="4">FERA 1164</strain>
        <strain evidence="7">FERA 635</strain>
    </source>
</reference>
<accession>A0A4Q4S8R2</accession>
<reference evidence="4" key="1">
    <citation type="submission" date="2017-10" db="EMBL/GenBank/DDBJ databases">
        <authorList>
            <person name="Armitage A.D."/>
            <person name="Barbara D.J."/>
            <person name="Woodhall J.W."/>
            <person name="Sreenivasaprasad S."/>
            <person name="Lane C.R."/>
            <person name="Clarkson J.P."/>
            <person name="Harrison R.J."/>
        </authorList>
    </citation>
    <scope>NUCLEOTIDE SEQUENCE</scope>
    <source>
        <strain evidence="4">FERA 1164</strain>
        <strain evidence="5">FERA 635</strain>
    </source>
</reference>
<dbReference type="InterPro" id="IPR029058">
    <property type="entry name" value="AB_hydrolase_fold"/>
</dbReference>
<dbReference type="InterPro" id="IPR050300">
    <property type="entry name" value="GDXG_lipolytic_enzyme"/>
</dbReference>
<evidence type="ECO:0000313" key="5">
    <source>
        <dbReference type="EMBL" id="RYN93143.1"/>
    </source>
</evidence>
<keyword evidence="2" id="KW-0378">Hydrolase</keyword>
<dbReference type="PANTHER" id="PTHR48081">
    <property type="entry name" value="AB HYDROLASE SUPERFAMILY PROTEIN C4A8.06C"/>
    <property type="match status" value="1"/>
</dbReference>
<evidence type="ECO:0000313" key="4">
    <source>
        <dbReference type="EMBL" id="RYN18661.1"/>
    </source>
</evidence>
<dbReference type="EMBL" id="PDXB01000048">
    <property type="protein sequence ID" value="RYN18661.1"/>
    <property type="molecule type" value="Genomic_DNA"/>
</dbReference>
<comment type="pathway">
    <text evidence="1">Mycotoxin biosynthesis.</text>
</comment>
<name>A0A4Q4S8R2_9PLEO</name>
<evidence type="ECO:0000313" key="6">
    <source>
        <dbReference type="Proteomes" id="UP000292340"/>
    </source>
</evidence>
<protein>
    <recommendedName>
        <fullName evidence="3">BD-FAE-like domain-containing protein</fullName>
    </recommendedName>
</protein>
<dbReference type="OrthoDB" id="19653at2759"/>
<evidence type="ECO:0000256" key="1">
    <source>
        <dbReference type="ARBA" id="ARBA00004685"/>
    </source>
</evidence>
<dbReference type="InterPro" id="IPR049492">
    <property type="entry name" value="BD-FAE-like_dom"/>
</dbReference>
<sequence length="379" mass="41571">MTSSNNKDMRPALRAPYKTVDGVEIPTDIYLPTKVSQRDAPVLIMIHGGAFMLGHAGINNRDQIADCVERGWIVLSIEHRLCPGVNVLEGPMEDVKDVLGWAQNGGLAEVLKESENGKSVRADEGRVMVMGTSSGGHLALSTVRDFFFFGLAYSVGNYAWEMCEETASCSHREHSKKISSTKLTKRKKAWTSSTPPLAILDFYGAKSFSSPFWTQPIPEMPAAFHAPLPASDVAAVHAEKTVFIGGTSLEGQPADPTHPNPQQRQAFAMHAIATGKVLNSIWPRYPADLQLIDPVLKVSSSWPPTAIVHGTADQTIPIAMSKELEKRLREAGVKTSLFEVQGEPHTFAGKMTKGSATWDSQRRGFDWLEERLEESYAVK</sequence>
<organism evidence="4 6">
    <name type="scientific">Alternaria tenuissima</name>
    <dbReference type="NCBI Taxonomy" id="119927"/>
    <lineage>
        <taxon>Eukaryota</taxon>
        <taxon>Fungi</taxon>
        <taxon>Dikarya</taxon>
        <taxon>Ascomycota</taxon>
        <taxon>Pezizomycotina</taxon>
        <taxon>Dothideomycetes</taxon>
        <taxon>Pleosporomycetidae</taxon>
        <taxon>Pleosporales</taxon>
        <taxon>Pleosporineae</taxon>
        <taxon>Pleosporaceae</taxon>
        <taxon>Alternaria</taxon>
        <taxon>Alternaria sect. Alternaria</taxon>
        <taxon>Alternaria alternata complex</taxon>
    </lineage>
</organism>
<dbReference type="Proteomes" id="UP000292340">
    <property type="component" value="Unassembled WGS sequence"/>
</dbReference>
<gene>
    <name evidence="4" type="ORF">AA0115_g11188</name>
    <name evidence="5" type="ORF">AA0119_g9777</name>
</gene>
<dbReference type="SUPFAM" id="SSF53474">
    <property type="entry name" value="alpha/beta-Hydrolases"/>
    <property type="match status" value="1"/>
</dbReference>
<dbReference type="GO" id="GO:0016787">
    <property type="term" value="F:hydrolase activity"/>
    <property type="evidence" value="ECO:0007669"/>
    <property type="project" value="UniProtKB-KW"/>
</dbReference>
<dbReference type="AlphaFoldDB" id="A0A4Q4S8R2"/>
<dbReference type="EMBL" id="PDXF01000055">
    <property type="protein sequence ID" value="RYN93143.1"/>
    <property type="molecule type" value="Genomic_DNA"/>
</dbReference>